<accession>A0ABR3QEB1</accession>
<feature type="domain" description="DUF7788" evidence="3">
    <location>
        <begin position="563"/>
        <end position="806"/>
    </location>
</feature>
<dbReference type="GeneID" id="95981792"/>
<dbReference type="InterPro" id="IPR058580">
    <property type="entry name" value="DUF2828"/>
</dbReference>
<evidence type="ECO:0000313" key="4">
    <source>
        <dbReference type="EMBL" id="KAL1413000.1"/>
    </source>
</evidence>
<dbReference type="Pfam" id="PF25043">
    <property type="entry name" value="DUF7788"/>
    <property type="match status" value="1"/>
</dbReference>
<dbReference type="InterPro" id="IPR056690">
    <property type="entry name" value="DUF7788"/>
</dbReference>
<name>A0ABR3QEB1_9TREE</name>
<dbReference type="PIRSF" id="PIRSF015417">
    <property type="entry name" value="T31B5_30_vWA"/>
    <property type="match status" value="1"/>
</dbReference>
<dbReference type="SUPFAM" id="SSF53300">
    <property type="entry name" value="vWA-like"/>
    <property type="match status" value="1"/>
</dbReference>
<feature type="region of interest" description="Disordered" evidence="1">
    <location>
        <begin position="171"/>
        <end position="211"/>
    </location>
</feature>
<feature type="compositionally biased region" description="Basic and acidic residues" evidence="1">
    <location>
        <begin position="171"/>
        <end position="181"/>
    </location>
</feature>
<dbReference type="PANTHER" id="PTHR31373:SF27">
    <property type="entry name" value="TROVE DOMAIN-CONTAINING PROTEIN"/>
    <property type="match status" value="1"/>
</dbReference>
<proteinExistence type="predicted"/>
<dbReference type="Gene3D" id="3.40.50.410">
    <property type="entry name" value="von Willebrand factor, type A domain"/>
    <property type="match status" value="1"/>
</dbReference>
<feature type="compositionally biased region" description="Acidic residues" evidence="1">
    <location>
        <begin position="189"/>
        <end position="203"/>
    </location>
</feature>
<evidence type="ECO:0000313" key="5">
    <source>
        <dbReference type="Proteomes" id="UP001565368"/>
    </source>
</evidence>
<dbReference type="InterPro" id="IPR036465">
    <property type="entry name" value="vWFA_dom_sf"/>
</dbReference>
<comment type="caution">
    <text evidence="4">The sequence shown here is derived from an EMBL/GenBank/DDBJ whole genome shotgun (WGS) entry which is preliminary data.</text>
</comment>
<dbReference type="Proteomes" id="UP001565368">
    <property type="component" value="Unassembled WGS sequence"/>
</dbReference>
<evidence type="ECO:0000259" key="2">
    <source>
        <dbReference type="Pfam" id="PF11443"/>
    </source>
</evidence>
<sequence>MATLETGAPAPENWTLPPAFTELLAKPLAEALDILTPLPPPLPKKKREAAAKEMQKTSAFLTALATAPDAKTWNGAKAFSTTGEALLDLFNDLSPGIAGDVAFDLLDRAWEAHPETTLRIILHTRSIHEGKGFKNGLFRAVAWLYEKHPRTLFANLHLVIDPTCERERSVKRDAAKAERKRAANKGVETLDDDGDVEKDEEPEYPPRPHGSFDDLNDILMLAVNNQLTTAHKGPYSAVDGALMSSAAGQAFKRARTTAADENMADDYAKSLRKDAFHKAGGLVKIAAAKDKKGRPIATPVVPPPKSTQTVKAKALAASQAPPKSNEAFLTRLARTGTKEARVALIKERAVTAMADKKLQALYLAIIDLYAANLAQDIARLKAHNEYLARPADQRKKEGYGKEGTSPHLFGMSYAAKWAPSPGKSADKQLHVATALALRLFPGLETKAARRRLQGEVLAPLRRVLDVPEVKMVRGPWSIEYAKVPARAMAAYKDSFFAHDPEGMERYIAKVASGKTTIAGASMAPHELLNEALYGGEIAGRIAELQWAALVDSIRSTSKNELANCIAVADVSGSMGSMEYKLKRGQIPNPIWPCVALTLLMSELARPPWNGAFITFSESPKLEHIDSTLSVRERASGLSRAGWGYSTDYNAVFKHILDAAQRTKLVPEEMVKKVFVFSDMQFDSSMDTPFGRTEHEGVQRMFAEAGYAMPEMVYWNLEAGVAKPVRADTPGVALVSGFSGALMKYFIKALGELPEEGKAAAVGRDDLDDWDDIKDELDEIGVETKAPAKGCKKEKKDEKTPLEHMMAIVGAQSFSGLVVVD</sequence>
<dbReference type="EMBL" id="JBBXJM010000001">
    <property type="protein sequence ID" value="KAL1413000.1"/>
    <property type="molecule type" value="Genomic_DNA"/>
</dbReference>
<keyword evidence="5" id="KW-1185">Reference proteome</keyword>
<dbReference type="PANTHER" id="PTHR31373">
    <property type="entry name" value="OS06G0652100 PROTEIN"/>
    <property type="match status" value="1"/>
</dbReference>
<dbReference type="RefSeq" id="XP_069212944.1">
    <property type="nucleotide sequence ID" value="XM_069349400.1"/>
</dbReference>
<dbReference type="Pfam" id="PF11443">
    <property type="entry name" value="DUF2828"/>
    <property type="match status" value="1"/>
</dbReference>
<feature type="domain" description="DUF2828" evidence="2">
    <location>
        <begin position="72"/>
        <end position="557"/>
    </location>
</feature>
<reference evidence="4 5" key="1">
    <citation type="submission" date="2023-08" db="EMBL/GenBank/DDBJ databases">
        <title>Annotated Genome Sequence of Vanrija albida AlHP1.</title>
        <authorList>
            <person name="Herzog R."/>
        </authorList>
    </citation>
    <scope>NUCLEOTIDE SEQUENCE [LARGE SCALE GENOMIC DNA]</scope>
    <source>
        <strain evidence="4 5">AlHP1</strain>
    </source>
</reference>
<gene>
    <name evidence="4" type="ORF">Q8F55_000749</name>
</gene>
<evidence type="ECO:0000256" key="1">
    <source>
        <dbReference type="SAM" id="MobiDB-lite"/>
    </source>
</evidence>
<evidence type="ECO:0000259" key="3">
    <source>
        <dbReference type="Pfam" id="PF25043"/>
    </source>
</evidence>
<protein>
    <recommendedName>
        <fullName evidence="6">TROVE domain-containing protein</fullName>
    </recommendedName>
</protein>
<dbReference type="InterPro" id="IPR011205">
    <property type="entry name" value="UCP015417_vWA"/>
</dbReference>
<evidence type="ECO:0008006" key="6">
    <source>
        <dbReference type="Google" id="ProtNLM"/>
    </source>
</evidence>
<organism evidence="4 5">
    <name type="scientific">Vanrija albida</name>
    <dbReference type="NCBI Taxonomy" id="181172"/>
    <lineage>
        <taxon>Eukaryota</taxon>
        <taxon>Fungi</taxon>
        <taxon>Dikarya</taxon>
        <taxon>Basidiomycota</taxon>
        <taxon>Agaricomycotina</taxon>
        <taxon>Tremellomycetes</taxon>
        <taxon>Trichosporonales</taxon>
        <taxon>Trichosporonaceae</taxon>
        <taxon>Vanrija</taxon>
    </lineage>
</organism>